<sequence length="38" mass="4262">MVPYLTIIFTKSIRVFMSVIRVSLSSASCSESGLLRRL</sequence>
<name>A0A0E9XIK0_ANGAN</name>
<organism evidence="1">
    <name type="scientific">Anguilla anguilla</name>
    <name type="common">European freshwater eel</name>
    <name type="synonym">Muraena anguilla</name>
    <dbReference type="NCBI Taxonomy" id="7936"/>
    <lineage>
        <taxon>Eukaryota</taxon>
        <taxon>Metazoa</taxon>
        <taxon>Chordata</taxon>
        <taxon>Craniata</taxon>
        <taxon>Vertebrata</taxon>
        <taxon>Euteleostomi</taxon>
        <taxon>Actinopterygii</taxon>
        <taxon>Neopterygii</taxon>
        <taxon>Teleostei</taxon>
        <taxon>Anguilliformes</taxon>
        <taxon>Anguillidae</taxon>
        <taxon>Anguilla</taxon>
    </lineage>
</organism>
<reference evidence="1" key="2">
    <citation type="journal article" date="2015" name="Fish Shellfish Immunol.">
        <title>Early steps in the European eel (Anguilla anguilla)-Vibrio vulnificus interaction in the gills: Role of the RtxA13 toxin.</title>
        <authorList>
            <person name="Callol A."/>
            <person name="Pajuelo D."/>
            <person name="Ebbesson L."/>
            <person name="Teles M."/>
            <person name="MacKenzie S."/>
            <person name="Amaro C."/>
        </authorList>
    </citation>
    <scope>NUCLEOTIDE SEQUENCE</scope>
</reference>
<dbReference type="AlphaFoldDB" id="A0A0E9XIK0"/>
<reference evidence="1" key="1">
    <citation type="submission" date="2014-11" db="EMBL/GenBank/DDBJ databases">
        <authorList>
            <person name="Amaro Gonzalez C."/>
        </authorList>
    </citation>
    <scope>NUCLEOTIDE SEQUENCE</scope>
</reference>
<proteinExistence type="predicted"/>
<evidence type="ECO:0000313" key="1">
    <source>
        <dbReference type="EMBL" id="JAI01671.1"/>
    </source>
</evidence>
<dbReference type="EMBL" id="GBXM01006907">
    <property type="protein sequence ID" value="JAI01671.1"/>
    <property type="molecule type" value="Transcribed_RNA"/>
</dbReference>
<protein>
    <submittedName>
        <fullName evidence="1">Uncharacterized protein</fullName>
    </submittedName>
</protein>
<accession>A0A0E9XIK0</accession>